<reference evidence="8" key="1">
    <citation type="submission" date="2016-09" db="EMBL/GenBank/DDBJ databases">
        <title>Acidihalobacter prosperus F5.</title>
        <authorList>
            <person name="Khaleque H.N."/>
            <person name="Ramsay J.P."/>
            <person name="Kaksonen A.H."/>
            <person name="Boxall N.J."/>
            <person name="Watkin E.L.J."/>
        </authorList>
    </citation>
    <scope>NUCLEOTIDE SEQUENCE [LARGE SCALE GENOMIC DNA]</scope>
    <source>
        <strain evidence="8">F5</strain>
    </source>
</reference>
<sequence>MNAADKGSTEQLFDRVMRRIAPVWPLDSFVAVNPYWGFADQLFSEAAAQLQGTVGERVIMDRRWYADRVQNGKLPLPDILQAAESLGLSTDEEEWRDYLWGTSEPSMRLPTLPELLDRRGHASISQYVVEQISRFLAAYYDRGQSLWQFPKDAGMGLFGAWRQYTLMDRSLSPLGLKAIRPLLLHLSPDGAAARHWAVRTLGIPKVAEEAYLLVLLKSVNGWASWCRYLLWQAEMQGESHADLADLLAIRMVWEALLHQTARPKALERWHQQLQGWILADKSADAEDALRGEALLQASEIAYRRVVAASIRRRPAGKKIATTRPLVQAAFCIDVRSEVYRRHLESAMPSLETIGFAGFFGVMLDYRRQGDYAPRTQTPVLLNPQVHVEEQGLEPIFQRRFRRLRRSAEWKHFKLSAASCFSFVETAGLSYVGRLLADTLGWHRPSQPPDEAGLTAAERASLQCALPASMSLDERVAMAEFILTGLGLNQGVAPIVLLVGHGSSTTNNPHRAGLDCGACAGQTGEVNAKAAASLLNDPQVRQVLVAKGWDLDERCCFLPALHDTTTDRVEILGGLNDPRLDAQTLAEFRAAQEQAANLTRLERMSRLEPDLRDSQAVTQNMIFRGRDWSQVRPEWALAGNAAFIAAPRWRTREMNLAGRAFLHDYDAVKDPGFAVLTLIMTAPLVVANWINLQYYGSTVDNQRQGCGNKVLHNVVGGTLGVLEGNGGDLRIGLSEQSLRDSNSGLQHEPLRLSAFIEAPREEMDKIIEGNEILRQLVGNRWLSIQQISPEGAIYHRKATGQWIAI</sequence>
<evidence type="ECO:0000256" key="6">
    <source>
        <dbReference type="HAMAP-Rule" id="MF_01871"/>
    </source>
</evidence>
<feature type="binding site" evidence="6">
    <location>
        <position position="515"/>
    </location>
    <ligand>
        <name>Zn(2+)</name>
        <dbReference type="ChEBI" id="CHEBI:29105"/>
    </ligand>
</feature>
<comment type="function">
    <text evidence="6">Part of an energy-coupled inorganic carbon pump.</text>
</comment>
<comment type="similarity">
    <text evidence="6">Belongs to the inorganic carbon transporter (TC 9.A.2) DabA family.</text>
</comment>
<evidence type="ECO:0000313" key="7">
    <source>
        <dbReference type="EMBL" id="AOU97425.1"/>
    </source>
</evidence>
<gene>
    <name evidence="6" type="primary">dabA</name>
    <name evidence="7" type="ORF">BI364_04980</name>
</gene>
<evidence type="ECO:0000313" key="8">
    <source>
        <dbReference type="Proteomes" id="UP000095401"/>
    </source>
</evidence>
<dbReference type="EMBL" id="CP017415">
    <property type="protein sequence ID" value="AOU97425.1"/>
    <property type="molecule type" value="Genomic_DNA"/>
</dbReference>
<evidence type="ECO:0000256" key="4">
    <source>
        <dbReference type="ARBA" id="ARBA00022833"/>
    </source>
</evidence>
<proteinExistence type="inferred from homology"/>
<name>A0A1D8ILT6_9GAMM</name>
<keyword evidence="1 6" id="KW-0813">Transport</keyword>
<dbReference type="RefSeq" id="WP_070077810.1">
    <property type="nucleotide sequence ID" value="NZ_CP017415.1"/>
</dbReference>
<dbReference type="HAMAP" id="MF_01871">
    <property type="entry name" value="DabA"/>
    <property type="match status" value="1"/>
</dbReference>
<evidence type="ECO:0000256" key="2">
    <source>
        <dbReference type="ARBA" id="ARBA00022475"/>
    </source>
</evidence>
<keyword evidence="4 6" id="KW-0862">Zinc</keyword>
<feature type="binding site" evidence="6">
    <location>
        <position position="331"/>
    </location>
    <ligand>
        <name>Zn(2+)</name>
        <dbReference type="ChEBI" id="CHEBI:29105"/>
    </ligand>
</feature>
<dbReference type="GO" id="GO:0008270">
    <property type="term" value="F:zinc ion binding"/>
    <property type="evidence" value="ECO:0007669"/>
    <property type="project" value="UniProtKB-UniRule"/>
</dbReference>
<keyword evidence="3 6" id="KW-0479">Metal-binding</keyword>
<dbReference type="AlphaFoldDB" id="A0A1D8ILT6"/>
<keyword evidence="8" id="KW-1185">Reference proteome</keyword>
<comment type="subunit">
    <text evidence="6">Forms a complex with DabB.</text>
</comment>
<evidence type="ECO:0000256" key="3">
    <source>
        <dbReference type="ARBA" id="ARBA00022723"/>
    </source>
</evidence>
<comment type="subcellular location">
    <subcellularLocation>
        <location evidence="6">Cell membrane</location>
        <topology evidence="6">Peripheral membrane protein</topology>
    </subcellularLocation>
</comment>
<keyword evidence="5 6" id="KW-0472">Membrane</keyword>
<dbReference type="Pfam" id="PF10070">
    <property type="entry name" value="DabA"/>
    <property type="match status" value="1"/>
</dbReference>
<feature type="binding site" evidence="6">
    <location>
        <position position="333"/>
    </location>
    <ligand>
        <name>Zn(2+)</name>
        <dbReference type="ChEBI" id="CHEBI:29105"/>
    </ligand>
</feature>
<keyword evidence="2 6" id="KW-1003">Cell membrane</keyword>
<protein>
    <recommendedName>
        <fullName evidence="6">Probable inorganic carbon transporter subunit DabA</fullName>
    </recommendedName>
</protein>
<feature type="binding site" evidence="6">
    <location>
        <position position="500"/>
    </location>
    <ligand>
        <name>Zn(2+)</name>
        <dbReference type="ChEBI" id="CHEBI:29105"/>
    </ligand>
</feature>
<dbReference type="PANTHER" id="PTHR38344">
    <property type="entry name" value="UPF0753 PROTEIN AQ_863"/>
    <property type="match status" value="1"/>
</dbReference>
<dbReference type="KEGG" id="aprs:BI364_04980"/>
<dbReference type="GO" id="GO:0005886">
    <property type="term" value="C:plasma membrane"/>
    <property type="evidence" value="ECO:0007669"/>
    <property type="project" value="UniProtKB-SubCell"/>
</dbReference>
<comment type="cofactor">
    <cofactor evidence="6">
        <name>Zn(2+)</name>
        <dbReference type="ChEBI" id="CHEBI:29105"/>
    </cofactor>
</comment>
<dbReference type="InterPro" id="IPR018752">
    <property type="entry name" value="DabA"/>
</dbReference>
<dbReference type="PANTHER" id="PTHR38344:SF1">
    <property type="entry name" value="INORGANIC CARBON TRANSPORTER SUBUNIT DABA-RELATED"/>
    <property type="match status" value="1"/>
</dbReference>
<evidence type="ECO:0000256" key="5">
    <source>
        <dbReference type="ARBA" id="ARBA00023136"/>
    </source>
</evidence>
<evidence type="ECO:0000256" key="1">
    <source>
        <dbReference type="ARBA" id="ARBA00022448"/>
    </source>
</evidence>
<dbReference type="Proteomes" id="UP000095401">
    <property type="component" value="Chromosome"/>
</dbReference>
<organism evidence="7 8">
    <name type="scientific">Acidihalobacter yilgarnensis</name>
    <dbReference type="NCBI Taxonomy" id="2819280"/>
    <lineage>
        <taxon>Bacteria</taxon>
        <taxon>Pseudomonadati</taxon>
        <taxon>Pseudomonadota</taxon>
        <taxon>Gammaproteobacteria</taxon>
        <taxon>Chromatiales</taxon>
        <taxon>Ectothiorhodospiraceae</taxon>
        <taxon>Acidihalobacter</taxon>
    </lineage>
</organism>
<accession>A0A1D8ILT6</accession>